<protein>
    <recommendedName>
        <fullName evidence="8">Acyltransferase 3 domain-containing protein</fullName>
    </recommendedName>
</protein>
<keyword evidence="5 7" id="KW-1133">Transmembrane helix</keyword>
<feature type="transmembrane region" description="Helical" evidence="7">
    <location>
        <begin position="296"/>
        <end position="317"/>
    </location>
</feature>
<feature type="transmembrane region" description="Helical" evidence="7">
    <location>
        <begin position="48"/>
        <end position="65"/>
    </location>
</feature>
<keyword evidence="3" id="KW-1003">Cell membrane</keyword>
<comment type="caution">
    <text evidence="9">The sequence shown here is derived from an EMBL/GenBank/DDBJ whole genome shotgun (WGS) entry which is preliminary data.</text>
</comment>
<dbReference type="AlphaFoldDB" id="A0A6V6Z652"/>
<reference evidence="9 10" key="1">
    <citation type="submission" date="2020-06" db="EMBL/GenBank/DDBJ databases">
        <authorList>
            <person name="Criscuolo A."/>
        </authorList>
    </citation>
    <scope>NUCLEOTIDE SEQUENCE [LARGE SCALE GENOMIC DNA]</scope>
    <source>
        <strain evidence="10">CIP 111411</strain>
    </source>
</reference>
<evidence type="ECO:0000256" key="4">
    <source>
        <dbReference type="ARBA" id="ARBA00022692"/>
    </source>
</evidence>
<evidence type="ECO:0000313" key="10">
    <source>
        <dbReference type="Proteomes" id="UP000530060"/>
    </source>
</evidence>
<evidence type="ECO:0000313" key="9">
    <source>
        <dbReference type="EMBL" id="CAD0007277.1"/>
    </source>
</evidence>
<keyword evidence="4 7" id="KW-0812">Transmembrane</keyword>
<dbReference type="InterPro" id="IPR002656">
    <property type="entry name" value="Acyl_transf_3_dom"/>
</dbReference>
<feature type="transmembrane region" description="Helical" evidence="7">
    <location>
        <begin position="152"/>
        <end position="168"/>
    </location>
</feature>
<accession>A0A6V6Z652</accession>
<feature type="transmembrane region" description="Helical" evidence="7">
    <location>
        <begin position="12"/>
        <end position="28"/>
    </location>
</feature>
<feature type="domain" description="Acyltransferase 3" evidence="8">
    <location>
        <begin position="8"/>
        <end position="313"/>
    </location>
</feature>
<evidence type="ECO:0000259" key="8">
    <source>
        <dbReference type="Pfam" id="PF01757"/>
    </source>
</evidence>
<evidence type="ECO:0000256" key="2">
    <source>
        <dbReference type="ARBA" id="ARBA00007400"/>
    </source>
</evidence>
<name>A0A6V6Z652_9FLAO</name>
<evidence type="ECO:0000256" key="7">
    <source>
        <dbReference type="SAM" id="Phobius"/>
    </source>
</evidence>
<proteinExistence type="inferred from homology"/>
<evidence type="ECO:0000256" key="6">
    <source>
        <dbReference type="ARBA" id="ARBA00023136"/>
    </source>
</evidence>
<dbReference type="RefSeq" id="WP_180909970.1">
    <property type="nucleotide sequence ID" value="NZ_CAIJDP010000082.1"/>
</dbReference>
<feature type="transmembrane region" description="Helical" evidence="7">
    <location>
        <begin position="211"/>
        <end position="231"/>
    </location>
</feature>
<comment type="similarity">
    <text evidence="2">Belongs to the acyltransferase 3 family.</text>
</comment>
<dbReference type="GO" id="GO:0016413">
    <property type="term" value="F:O-acetyltransferase activity"/>
    <property type="evidence" value="ECO:0007669"/>
    <property type="project" value="TreeGrafter"/>
</dbReference>
<keyword evidence="6 7" id="KW-0472">Membrane</keyword>
<feature type="transmembrane region" description="Helical" evidence="7">
    <location>
        <begin position="266"/>
        <end position="290"/>
    </location>
</feature>
<dbReference type="GO" id="GO:0009246">
    <property type="term" value="P:enterobacterial common antigen biosynthetic process"/>
    <property type="evidence" value="ECO:0007669"/>
    <property type="project" value="TreeGrafter"/>
</dbReference>
<dbReference type="Proteomes" id="UP000530060">
    <property type="component" value="Unassembled WGS sequence"/>
</dbReference>
<dbReference type="GO" id="GO:0005886">
    <property type="term" value="C:plasma membrane"/>
    <property type="evidence" value="ECO:0007669"/>
    <property type="project" value="UniProtKB-SubCell"/>
</dbReference>
<dbReference type="Pfam" id="PF01757">
    <property type="entry name" value="Acyl_transf_3"/>
    <property type="match status" value="1"/>
</dbReference>
<sequence>MHNKDTTIETLRGAVIIMVVIGHVIGSGSDGGMKVNDDSFLRYFYDTFIASIQMPLFTILAGVVYSLKPVVYNEFKIFVSKKAMRLLAPMLTVGICYFLLQYFTPGTNNKGDLFDIWKLVFFPYTLFWYLYSLFIVFVIVGLLDIFKKMDTLANLLIVFSVSIIALLLRDSFIPFESANYLSYKGALYLLPCFVLGVGLNRFKEVFKSKWSTYLSVIILVICVSIQQLSWFKIINYVVHKDDFFGLLVGFTTTMLLLQTRIESGWLIWFGSFAYSIYLFHAFGTAGGRIIALKLHINSVFIIFGLSLTAGIIFPIIAEKILERSKLTRVLFLGKN</sequence>
<comment type="subcellular location">
    <subcellularLocation>
        <location evidence="1">Cell membrane</location>
        <topology evidence="1">Multi-pass membrane protein</topology>
    </subcellularLocation>
</comment>
<organism evidence="9 10">
    <name type="scientific">Flavobacterium salmonis</name>
    <dbReference type="NCBI Taxonomy" id="2654844"/>
    <lineage>
        <taxon>Bacteria</taxon>
        <taxon>Pseudomonadati</taxon>
        <taxon>Bacteroidota</taxon>
        <taxon>Flavobacteriia</taxon>
        <taxon>Flavobacteriales</taxon>
        <taxon>Flavobacteriaceae</taxon>
        <taxon>Flavobacterium</taxon>
    </lineage>
</organism>
<feature type="transmembrane region" description="Helical" evidence="7">
    <location>
        <begin position="180"/>
        <end position="199"/>
    </location>
</feature>
<evidence type="ECO:0000256" key="3">
    <source>
        <dbReference type="ARBA" id="ARBA00022475"/>
    </source>
</evidence>
<keyword evidence="10" id="KW-1185">Reference proteome</keyword>
<dbReference type="PANTHER" id="PTHR40074:SF2">
    <property type="entry name" value="O-ACETYLTRANSFERASE WECH"/>
    <property type="match status" value="1"/>
</dbReference>
<feature type="transmembrane region" description="Helical" evidence="7">
    <location>
        <begin position="86"/>
        <end position="104"/>
    </location>
</feature>
<dbReference type="PANTHER" id="PTHR40074">
    <property type="entry name" value="O-ACETYLTRANSFERASE WECH"/>
    <property type="match status" value="1"/>
</dbReference>
<gene>
    <name evidence="9" type="ORF">FLAT13_03757</name>
</gene>
<dbReference type="EMBL" id="CAIJDP010000082">
    <property type="protein sequence ID" value="CAD0007277.1"/>
    <property type="molecule type" value="Genomic_DNA"/>
</dbReference>
<feature type="transmembrane region" description="Helical" evidence="7">
    <location>
        <begin position="124"/>
        <end position="145"/>
    </location>
</feature>
<evidence type="ECO:0000256" key="5">
    <source>
        <dbReference type="ARBA" id="ARBA00022989"/>
    </source>
</evidence>
<evidence type="ECO:0000256" key="1">
    <source>
        <dbReference type="ARBA" id="ARBA00004651"/>
    </source>
</evidence>